<reference evidence="1 2" key="1">
    <citation type="journal article" date="2009" name="PLoS ONE">
        <title>Complete genome sequence of the aerobic CO-oxidizing thermophile Thermomicrobium roseum.</title>
        <authorList>
            <person name="Wu D."/>
            <person name="Raymond J."/>
            <person name="Wu M."/>
            <person name="Chatterji S."/>
            <person name="Ren Q."/>
            <person name="Graham J.E."/>
            <person name="Bryant D.A."/>
            <person name="Robb F."/>
            <person name="Colman A."/>
            <person name="Tallon L.J."/>
            <person name="Badger J.H."/>
            <person name="Madupu R."/>
            <person name="Ward N.L."/>
            <person name="Eisen J.A."/>
        </authorList>
    </citation>
    <scope>NUCLEOTIDE SEQUENCE [LARGE SCALE GENOMIC DNA]</scope>
    <source>
        <strain evidence="2">ATCC 27502 / DSM 5159 / P-2</strain>
    </source>
</reference>
<organism evidence="1 2">
    <name type="scientific">Thermomicrobium roseum (strain ATCC 27502 / DSM 5159 / P-2)</name>
    <dbReference type="NCBI Taxonomy" id="309801"/>
    <lineage>
        <taxon>Bacteria</taxon>
        <taxon>Pseudomonadati</taxon>
        <taxon>Thermomicrobiota</taxon>
        <taxon>Thermomicrobia</taxon>
        <taxon>Thermomicrobiales</taxon>
        <taxon>Thermomicrobiaceae</taxon>
        <taxon>Thermomicrobium</taxon>
    </lineage>
</organism>
<evidence type="ECO:0000313" key="2">
    <source>
        <dbReference type="Proteomes" id="UP000000447"/>
    </source>
</evidence>
<protein>
    <submittedName>
        <fullName evidence="1">Uncharacterized protein</fullName>
    </submittedName>
</protein>
<name>B9KZ48_THERP</name>
<dbReference type="HOGENOM" id="CLU_3223234_0_0_0"/>
<accession>B9KZ48</accession>
<gene>
    <name evidence="1" type="ordered locus">trd_0759</name>
</gene>
<dbReference type="KEGG" id="tro:trd_0759"/>
<keyword evidence="2" id="KW-1185">Reference proteome</keyword>
<dbReference type="EMBL" id="CP001275">
    <property type="protein sequence ID" value="ACM05760.1"/>
    <property type="molecule type" value="Genomic_DNA"/>
</dbReference>
<proteinExistence type="predicted"/>
<evidence type="ECO:0000313" key="1">
    <source>
        <dbReference type="EMBL" id="ACM05760.1"/>
    </source>
</evidence>
<dbReference type="AlphaFoldDB" id="B9KZ48"/>
<dbReference type="Proteomes" id="UP000000447">
    <property type="component" value="Chromosome"/>
</dbReference>
<sequence>MRTVNPGSRAQRSTRRIEYTIVRLPSAFPIRDYTAEKMPYPDAF</sequence>